<dbReference type="Proteomes" id="UP000249890">
    <property type="component" value="Chromosome"/>
</dbReference>
<reference evidence="2 3" key="1">
    <citation type="submission" date="2017-06" db="EMBL/GenBank/DDBJ databases">
        <title>Complete genome sequence of Paenibacillus donghaensis KCTC 13049T isolated from East Sea sediment, South Korea.</title>
        <authorList>
            <person name="Jung B.K."/>
            <person name="Hong S.-J."/>
            <person name="Shin J.-H."/>
        </authorList>
    </citation>
    <scope>NUCLEOTIDE SEQUENCE [LARGE SCALE GENOMIC DNA]</scope>
    <source>
        <strain evidence="2 3">KCTC 13049</strain>
    </source>
</reference>
<sequence>MKLSEARNVKSLTQEKISRLINVSLKHYQNIEHGITTPTVNIALHICEILEVDPRDIDEWKDRRPSV</sequence>
<dbReference type="Pfam" id="PF01381">
    <property type="entry name" value="HTH_3"/>
    <property type="match status" value="1"/>
</dbReference>
<feature type="domain" description="HTH cro/C1-type" evidence="1">
    <location>
        <begin position="3"/>
        <end position="57"/>
    </location>
</feature>
<dbReference type="GO" id="GO:0003677">
    <property type="term" value="F:DNA binding"/>
    <property type="evidence" value="ECO:0007669"/>
    <property type="project" value="InterPro"/>
</dbReference>
<protein>
    <submittedName>
        <fullName evidence="2">Transcriptional regulator</fullName>
    </submittedName>
</protein>
<organism evidence="2 3">
    <name type="scientific">Paenibacillus donghaensis</name>
    <dbReference type="NCBI Taxonomy" id="414771"/>
    <lineage>
        <taxon>Bacteria</taxon>
        <taxon>Bacillati</taxon>
        <taxon>Bacillota</taxon>
        <taxon>Bacilli</taxon>
        <taxon>Bacillales</taxon>
        <taxon>Paenibacillaceae</taxon>
        <taxon>Paenibacillus</taxon>
    </lineage>
</organism>
<dbReference type="KEGG" id="pdh:B9T62_35905"/>
<dbReference type="InterPro" id="IPR010982">
    <property type="entry name" value="Lambda_DNA-bd_dom_sf"/>
</dbReference>
<keyword evidence="3" id="KW-1185">Reference proteome</keyword>
<evidence type="ECO:0000313" key="3">
    <source>
        <dbReference type="Proteomes" id="UP000249890"/>
    </source>
</evidence>
<dbReference type="PROSITE" id="PS50943">
    <property type="entry name" value="HTH_CROC1"/>
    <property type="match status" value="1"/>
</dbReference>
<dbReference type="RefSeq" id="WP_087919608.1">
    <property type="nucleotide sequence ID" value="NZ_CP021780.1"/>
</dbReference>
<dbReference type="InterPro" id="IPR001387">
    <property type="entry name" value="Cro/C1-type_HTH"/>
</dbReference>
<dbReference type="CDD" id="cd00093">
    <property type="entry name" value="HTH_XRE"/>
    <property type="match status" value="1"/>
</dbReference>
<accession>A0A2Z2KIA8</accession>
<dbReference type="SMART" id="SM00530">
    <property type="entry name" value="HTH_XRE"/>
    <property type="match status" value="1"/>
</dbReference>
<name>A0A2Z2KIA8_9BACL</name>
<evidence type="ECO:0000259" key="1">
    <source>
        <dbReference type="PROSITE" id="PS50943"/>
    </source>
</evidence>
<dbReference type="SUPFAM" id="SSF47413">
    <property type="entry name" value="lambda repressor-like DNA-binding domains"/>
    <property type="match status" value="1"/>
</dbReference>
<dbReference type="AlphaFoldDB" id="A0A2Z2KIA8"/>
<dbReference type="OrthoDB" id="2628559at2"/>
<proteinExistence type="predicted"/>
<evidence type="ECO:0000313" key="2">
    <source>
        <dbReference type="EMBL" id="ASA25647.1"/>
    </source>
</evidence>
<dbReference type="EMBL" id="CP021780">
    <property type="protein sequence ID" value="ASA25647.1"/>
    <property type="molecule type" value="Genomic_DNA"/>
</dbReference>
<gene>
    <name evidence="2" type="ORF">B9T62_35905</name>
</gene>
<dbReference type="Gene3D" id="1.10.260.40">
    <property type="entry name" value="lambda repressor-like DNA-binding domains"/>
    <property type="match status" value="1"/>
</dbReference>